<dbReference type="GO" id="GO:0102965">
    <property type="term" value="F:alcohol-forming long-chain fatty acyl-CoA reductase activity"/>
    <property type="evidence" value="ECO:0007669"/>
    <property type="project" value="UniProtKB-EC"/>
</dbReference>
<feature type="domain" description="Fatty acyl-CoA reductase C-terminal" evidence="11">
    <location>
        <begin position="356"/>
        <end position="448"/>
    </location>
</feature>
<dbReference type="GO" id="GO:0080019">
    <property type="term" value="F:alcohol-forming very long-chain fatty acyl-CoA reductase activity"/>
    <property type="evidence" value="ECO:0007669"/>
    <property type="project" value="InterPro"/>
</dbReference>
<evidence type="ECO:0000313" key="14">
    <source>
        <dbReference type="Proteomes" id="UP000494165"/>
    </source>
</evidence>
<keyword evidence="5 10" id="KW-0521">NADP</keyword>
<feature type="domain" description="Thioester reductase (TE)" evidence="12">
    <location>
        <begin position="20"/>
        <end position="285"/>
    </location>
</feature>
<evidence type="ECO:0000313" key="13">
    <source>
        <dbReference type="EMBL" id="CAB3377919.1"/>
    </source>
</evidence>
<dbReference type="OrthoDB" id="429813at2759"/>
<comment type="catalytic activity">
    <reaction evidence="9 10">
        <text>a long-chain fatty acyl-CoA + 2 NADPH + 2 H(+) = a long-chain primary fatty alcohol + 2 NADP(+) + CoA</text>
        <dbReference type="Rhea" id="RHEA:52716"/>
        <dbReference type="ChEBI" id="CHEBI:15378"/>
        <dbReference type="ChEBI" id="CHEBI:57287"/>
        <dbReference type="ChEBI" id="CHEBI:57783"/>
        <dbReference type="ChEBI" id="CHEBI:58349"/>
        <dbReference type="ChEBI" id="CHEBI:77396"/>
        <dbReference type="ChEBI" id="CHEBI:83139"/>
        <dbReference type="EC" id="1.2.1.84"/>
    </reaction>
</comment>
<dbReference type="PANTHER" id="PTHR11011">
    <property type="entry name" value="MALE STERILITY PROTEIN 2-RELATED"/>
    <property type="match status" value="1"/>
</dbReference>
<evidence type="ECO:0000256" key="3">
    <source>
        <dbReference type="ARBA" id="ARBA00022516"/>
    </source>
</evidence>
<organism evidence="13 14">
    <name type="scientific">Cloeon dipterum</name>
    <dbReference type="NCBI Taxonomy" id="197152"/>
    <lineage>
        <taxon>Eukaryota</taxon>
        <taxon>Metazoa</taxon>
        <taxon>Ecdysozoa</taxon>
        <taxon>Arthropoda</taxon>
        <taxon>Hexapoda</taxon>
        <taxon>Insecta</taxon>
        <taxon>Pterygota</taxon>
        <taxon>Palaeoptera</taxon>
        <taxon>Ephemeroptera</taxon>
        <taxon>Pisciforma</taxon>
        <taxon>Baetidae</taxon>
        <taxon>Cloeon</taxon>
    </lineage>
</organism>
<dbReference type="AlphaFoldDB" id="A0A8S1DBV5"/>
<dbReference type="Proteomes" id="UP000494165">
    <property type="component" value="Unassembled WGS sequence"/>
</dbReference>
<dbReference type="CDD" id="cd05236">
    <property type="entry name" value="FAR-N_SDR_e"/>
    <property type="match status" value="1"/>
</dbReference>
<keyword evidence="6 10" id="KW-1133">Transmembrane helix</keyword>
<evidence type="ECO:0000256" key="1">
    <source>
        <dbReference type="ARBA" id="ARBA00004141"/>
    </source>
</evidence>
<evidence type="ECO:0000256" key="9">
    <source>
        <dbReference type="ARBA" id="ARBA00052530"/>
    </source>
</evidence>
<dbReference type="GO" id="GO:0035336">
    <property type="term" value="P:long-chain fatty-acyl-CoA metabolic process"/>
    <property type="evidence" value="ECO:0007669"/>
    <property type="project" value="TreeGrafter"/>
</dbReference>
<dbReference type="EC" id="1.2.1.84" evidence="10"/>
<keyword evidence="8 10" id="KW-0472">Membrane</keyword>
<keyword evidence="14" id="KW-1185">Reference proteome</keyword>
<name>A0A8S1DBV5_9INSE</name>
<dbReference type="PANTHER" id="PTHR11011:SF107">
    <property type="entry name" value="FATTY ACYL-COA REDUCTASE"/>
    <property type="match status" value="1"/>
</dbReference>
<comment type="similarity">
    <text evidence="2 10">Belongs to the fatty acyl-CoA reductase family.</text>
</comment>
<comment type="caution">
    <text evidence="13">The sequence shown here is derived from an EMBL/GenBank/DDBJ whole genome shotgun (WGS) entry which is preliminary data.</text>
</comment>
<accession>A0A8S1DBV5</accession>
<evidence type="ECO:0000259" key="12">
    <source>
        <dbReference type="Pfam" id="PF07993"/>
    </source>
</evidence>
<dbReference type="InterPro" id="IPR033640">
    <property type="entry name" value="FAR_C"/>
</dbReference>
<protein>
    <recommendedName>
        <fullName evidence="10">Fatty acyl-CoA reductase</fullName>
        <ecNumber evidence="10">1.2.1.84</ecNumber>
    </recommendedName>
</protein>
<comment type="function">
    <text evidence="10">Catalyzes the reduction of fatty acyl-CoA to fatty alcohols.</text>
</comment>
<dbReference type="InterPro" id="IPR036291">
    <property type="entry name" value="NAD(P)-bd_dom_sf"/>
</dbReference>
<dbReference type="SUPFAM" id="SSF51735">
    <property type="entry name" value="NAD(P)-binding Rossmann-fold domains"/>
    <property type="match status" value="1"/>
</dbReference>
<evidence type="ECO:0000256" key="5">
    <source>
        <dbReference type="ARBA" id="ARBA00022857"/>
    </source>
</evidence>
<sequence>MDQREVSFVADFYKGKSIFLTGATGFLGKVLVEKILRSCPDVDSIFCLVRPKRGQDPKSRFEEYTKDSIFDRVKQEQPQNLSKVHLISGDMIQEGLGISAEDRKLLAEKVDVVFHSAATVKFVEPLAIALEMNTFGARKVVELCNELHHLKSFVHVSTCYSNSPIKDIDEKVYEPPMDPDSLKKFLEETTSFNLRSIIGKHPNTYTFTKAMAEHVVWTESGNFPLAIVRPSIITGALNEPFPGWVDNLAGITGLTTEIIRGTFRSCFCNESCKMDIIPVDIVANCLLVAAADISKTSGGRVVYNCSSGELNPLKWGRYRDYMLQAAKETPTKYMQFYPSCTYRTSKLVHLFMVFWLHYIPALFLDAYYKISGKRQIAMRIYNNARNAEKAGEYFSSREWNFKSDNLVALADEQSDADKQRFVMDCREIKWETYVKNYIKGIVMYVLKDDSFTHSATKKKLQRLYWVQIFFRSFVLMLAVAILL</sequence>
<dbReference type="EMBL" id="CADEPI010000153">
    <property type="protein sequence ID" value="CAB3377919.1"/>
    <property type="molecule type" value="Genomic_DNA"/>
</dbReference>
<evidence type="ECO:0000256" key="8">
    <source>
        <dbReference type="ARBA" id="ARBA00023136"/>
    </source>
</evidence>
<feature type="transmembrane region" description="Helical" evidence="10">
    <location>
        <begin position="463"/>
        <end position="482"/>
    </location>
</feature>
<dbReference type="Pfam" id="PF07993">
    <property type="entry name" value="NAD_binding_4"/>
    <property type="match status" value="1"/>
</dbReference>
<reference evidence="13 14" key="1">
    <citation type="submission" date="2020-04" db="EMBL/GenBank/DDBJ databases">
        <authorList>
            <person name="Alioto T."/>
            <person name="Alioto T."/>
            <person name="Gomez Garrido J."/>
        </authorList>
    </citation>
    <scope>NUCLEOTIDE SEQUENCE [LARGE SCALE GENOMIC DNA]</scope>
</reference>
<dbReference type="GO" id="GO:0005777">
    <property type="term" value="C:peroxisome"/>
    <property type="evidence" value="ECO:0007669"/>
    <property type="project" value="TreeGrafter"/>
</dbReference>
<dbReference type="InterPro" id="IPR026055">
    <property type="entry name" value="FAR"/>
</dbReference>
<dbReference type="Pfam" id="PF03015">
    <property type="entry name" value="Sterile"/>
    <property type="match status" value="1"/>
</dbReference>
<feature type="transmembrane region" description="Helical" evidence="10">
    <location>
        <begin position="347"/>
        <end position="368"/>
    </location>
</feature>
<gene>
    <name evidence="13" type="ORF">CLODIP_2_CD11578</name>
</gene>
<keyword evidence="4 10" id="KW-0812">Transmembrane</keyword>
<evidence type="ECO:0000256" key="6">
    <source>
        <dbReference type="ARBA" id="ARBA00022989"/>
    </source>
</evidence>
<keyword evidence="3 10" id="KW-0444">Lipid biosynthesis</keyword>
<keyword evidence="7 10" id="KW-0443">Lipid metabolism</keyword>
<evidence type="ECO:0000256" key="10">
    <source>
        <dbReference type="RuleBase" id="RU363097"/>
    </source>
</evidence>
<proteinExistence type="inferred from homology"/>
<evidence type="ECO:0000256" key="2">
    <source>
        <dbReference type="ARBA" id="ARBA00005928"/>
    </source>
</evidence>
<dbReference type="GO" id="GO:0016020">
    <property type="term" value="C:membrane"/>
    <property type="evidence" value="ECO:0007669"/>
    <property type="project" value="UniProtKB-SubCell"/>
</dbReference>
<dbReference type="CDD" id="cd09071">
    <property type="entry name" value="FAR_C"/>
    <property type="match status" value="1"/>
</dbReference>
<evidence type="ECO:0000259" key="11">
    <source>
        <dbReference type="Pfam" id="PF03015"/>
    </source>
</evidence>
<dbReference type="FunFam" id="3.40.50.720:FF:000143">
    <property type="entry name" value="Fatty acyl-CoA reductase"/>
    <property type="match status" value="1"/>
</dbReference>
<evidence type="ECO:0000256" key="4">
    <source>
        <dbReference type="ARBA" id="ARBA00022692"/>
    </source>
</evidence>
<dbReference type="InterPro" id="IPR013120">
    <property type="entry name" value="FAR_NAD-bd"/>
</dbReference>
<comment type="subcellular location">
    <subcellularLocation>
        <location evidence="1">Membrane</location>
        <topology evidence="1">Multi-pass membrane protein</topology>
    </subcellularLocation>
</comment>
<keyword evidence="10" id="KW-0560">Oxidoreductase</keyword>
<evidence type="ECO:0000256" key="7">
    <source>
        <dbReference type="ARBA" id="ARBA00023098"/>
    </source>
</evidence>
<dbReference type="Gene3D" id="3.40.50.720">
    <property type="entry name" value="NAD(P)-binding Rossmann-like Domain"/>
    <property type="match status" value="1"/>
</dbReference>